<evidence type="ECO:0000313" key="1">
    <source>
        <dbReference type="EMBL" id="AFG38176.1"/>
    </source>
</evidence>
<proteinExistence type="predicted"/>
<dbReference type="InterPro" id="IPR015943">
    <property type="entry name" value="WD40/YVTN_repeat-like_dom_sf"/>
</dbReference>
<dbReference type="AlphaFoldDB" id="H9UKY3"/>
<gene>
    <name evidence="1" type="ordered locus">Spiaf_2128</name>
</gene>
<reference evidence="2" key="1">
    <citation type="journal article" date="2013" name="Stand. Genomic Sci.">
        <title>Complete genome sequence of the halophilic bacterium Spirochaeta africana type strain (Z-7692(T)) from the alkaline Lake Magadi in the East African Rift.</title>
        <authorList>
            <person name="Liolos K."/>
            <person name="Abt B."/>
            <person name="Scheuner C."/>
            <person name="Teshima H."/>
            <person name="Held B."/>
            <person name="Lapidus A."/>
            <person name="Nolan M."/>
            <person name="Lucas S."/>
            <person name="Deshpande S."/>
            <person name="Cheng J.F."/>
            <person name="Tapia R."/>
            <person name="Goodwin L.A."/>
            <person name="Pitluck S."/>
            <person name="Pagani I."/>
            <person name="Ivanova N."/>
            <person name="Mavromatis K."/>
            <person name="Mikhailova N."/>
            <person name="Huntemann M."/>
            <person name="Pati A."/>
            <person name="Chen A."/>
            <person name="Palaniappan K."/>
            <person name="Land M."/>
            <person name="Rohde M."/>
            <person name="Tindall B.J."/>
            <person name="Detter J.C."/>
            <person name="Goker M."/>
            <person name="Bristow J."/>
            <person name="Eisen J.A."/>
            <person name="Markowitz V."/>
            <person name="Hugenholtz P."/>
            <person name="Woyke T."/>
            <person name="Klenk H.P."/>
            <person name="Kyrpides N.C."/>
        </authorList>
    </citation>
    <scope>NUCLEOTIDE SEQUENCE</scope>
    <source>
        <strain evidence="2">ATCC 700263 / DSM 8902 / Z-7692</strain>
    </source>
</reference>
<dbReference type="KEGG" id="sfc:Spiaf_2128"/>
<dbReference type="Proteomes" id="UP000007383">
    <property type="component" value="Chromosome"/>
</dbReference>
<protein>
    <submittedName>
        <fullName evidence="1">Uncharacterized protein</fullName>
    </submittedName>
</protein>
<dbReference type="PATRIC" id="fig|889378.3.peg.2114"/>
<evidence type="ECO:0000313" key="2">
    <source>
        <dbReference type="Proteomes" id="UP000007383"/>
    </source>
</evidence>
<dbReference type="SUPFAM" id="SSF50998">
    <property type="entry name" value="Quinoprotein alcohol dehydrogenase-like"/>
    <property type="match status" value="1"/>
</dbReference>
<organism evidence="1 2">
    <name type="scientific">Spirochaeta africana (strain ATCC 700263 / DSM 8902 / Z-7692)</name>
    <dbReference type="NCBI Taxonomy" id="889378"/>
    <lineage>
        <taxon>Bacteria</taxon>
        <taxon>Pseudomonadati</taxon>
        <taxon>Spirochaetota</taxon>
        <taxon>Spirochaetia</taxon>
        <taxon>Spirochaetales</taxon>
        <taxon>Spirochaetaceae</taxon>
        <taxon>Spirochaeta</taxon>
    </lineage>
</organism>
<name>H9UKY3_SPIAZ</name>
<dbReference type="STRING" id="889378.Spiaf_2128"/>
<dbReference type="HOGENOM" id="CLU_717475_0_0_12"/>
<keyword evidence="2" id="KW-1185">Reference proteome</keyword>
<dbReference type="InterPro" id="IPR011047">
    <property type="entry name" value="Quinoprotein_ADH-like_sf"/>
</dbReference>
<sequence>MFGRTKWNRTKRLRSHADRQHTRLKKVVQILTSLLIPLAGGIVLSAALPGRVGTGPQIMVVWTADLDNIPAAAQTDALPGDMTRGGLLREVVGRRISIWNDPYLYFLDPVDGQVVRRAEYPDGAAFSRRYSAAPTTEDGRVSVLDSLGNTAFVLRGHGRVFFRGEYPFIVGEYQNKLQSFTPAGRQRWQLDLADVITSVEVSADTTLVGTASGQLLLLDADGNREQIRNADGHPVLGSGQLRDELWYAVGGGLDSLKMRTFDNHAEVAVMIALQQLPALGPVGFTAGGDTLFVPSENLVISPEGRTRYLPPGSTFVEIPDTPAWLSISPDDQNLMTRTMIIRDDWGGQYFTGELGSDLNLQTIAGDLLLWNATKAVAYRVEQESP</sequence>
<dbReference type="Gene3D" id="2.130.10.10">
    <property type="entry name" value="YVTN repeat-like/Quinoprotein amine dehydrogenase"/>
    <property type="match status" value="1"/>
</dbReference>
<dbReference type="EMBL" id="CP003282">
    <property type="protein sequence ID" value="AFG38176.1"/>
    <property type="molecule type" value="Genomic_DNA"/>
</dbReference>
<accession>H9UKY3</accession>